<proteinExistence type="predicted"/>
<dbReference type="PANTHER" id="PTHR30217">
    <property type="entry name" value="PEPTIDASE U32 FAMILY"/>
    <property type="match status" value="1"/>
</dbReference>
<dbReference type="EMBL" id="UARS01000019">
    <property type="protein sequence ID" value="SPW57940.1"/>
    <property type="molecule type" value="Genomic_DNA"/>
</dbReference>
<reference evidence="1 2" key="1">
    <citation type="submission" date="2018-06" db="EMBL/GenBank/DDBJ databases">
        <authorList>
            <consortium name="Pathogen Informatics"/>
            <person name="Doyle S."/>
        </authorList>
    </citation>
    <scope>NUCLEOTIDE SEQUENCE [LARGE SCALE GENOMIC DNA]</scope>
    <source>
        <strain evidence="1 2">NCTC11126</strain>
    </source>
</reference>
<dbReference type="AlphaFoldDB" id="A0A2X1KER3"/>
<keyword evidence="1" id="KW-0378">Hydrolase</keyword>
<dbReference type="GO" id="GO:0005829">
    <property type="term" value="C:cytosol"/>
    <property type="evidence" value="ECO:0007669"/>
    <property type="project" value="TreeGrafter"/>
</dbReference>
<dbReference type="GO" id="GO:0006508">
    <property type="term" value="P:proteolysis"/>
    <property type="evidence" value="ECO:0007669"/>
    <property type="project" value="UniProtKB-KW"/>
</dbReference>
<protein>
    <submittedName>
        <fullName evidence="1">Putative protease</fullName>
    </submittedName>
</protein>
<sequence length="84" mass="9446">MAQMLFMRASRVTPLRVRNNEFNHENLQLGINEAHALGKKFYVVVNIAPHNAKLKTFIRDLKPVVEMGAGCADYVRSRADYAGA</sequence>
<evidence type="ECO:0000313" key="1">
    <source>
        <dbReference type="EMBL" id="SPW57940.1"/>
    </source>
</evidence>
<dbReference type="Proteomes" id="UP000250561">
    <property type="component" value="Unassembled WGS sequence"/>
</dbReference>
<dbReference type="GO" id="GO:0008233">
    <property type="term" value="F:peptidase activity"/>
    <property type="evidence" value="ECO:0007669"/>
    <property type="project" value="UniProtKB-KW"/>
</dbReference>
<accession>A0A2X1KER3</accession>
<name>A0A2X1KER3_ECOLX</name>
<gene>
    <name evidence="1" type="ORF">NCTC11126_05802</name>
</gene>
<organism evidence="1 2">
    <name type="scientific">Escherichia coli</name>
    <dbReference type="NCBI Taxonomy" id="562"/>
    <lineage>
        <taxon>Bacteria</taxon>
        <taxon>Pseudomonadati</taxon>
        <taxon>Pseudomonadota</taxon>
        <taxon>Gammaproteobacteria</taxon>
        <taxon>Enterobacterales</taxon>
        <taxon>Enterobacteriaceae</taxon>
        <taxon>Escherichia</taxon>
    </lineage>
</organism>
<dbReference type="PANTHER" id="PTHR30217:SF6">
    <property type="entry name" value="TRNA HYDROXYLATION PROTEIN P"/>
    <property type="match status" value="1"/>
</dbReference>
<dbReference type="InterPro" id="IPR051454">
    <property type="entry name" value="RNA/ubiquinone_mod_enzymes"/>
</dbReference>
<evidence type="ECO:0000313" key="2">
    <source>
        <dbReference type="Proteomes" id="UP000250561"/>
    </source>
</evidence>
<keyword evidence="1" id="KW-0645">Protease</keyword>